<feature type="domain" description="TLC" evidence="6">
    <location>
        <begin position="31"/>
        <end position="223"/>
    </location>
</feature>
<dbReference type="InterPro" id="IPR006634">
    <property type="entry name" value="TLC-dom"/>
</dbReference>
<keyword evidence="2 5" id="KW-0812">Transmembrane</keyword>
<dbReference type="Proteomes" id="UP001165065">
    <property type="component" value="Unassembled WGS sequence"/>
</dbReference>
<keyword evidence="4 5" id="KW-0472">Membrane</keyword>
<keyword evidence="3 5" id="KW-1133">Transmembrane helix</keyword>
<name>A0A9W7L531_9STRA</name>
<dbReference type="EMBL" id="BRYA01000003">
    <property type="protein sequence ID" value="GMI30761.1"/>
    <property type="molecule type" value="Genomic_DNA"/>
</dbReference>
<comment type="caution">
    <text evidence="7">The sequence shown here is derived from an EMBL/GenBank/DDBJ whole genome shotgun (WGS) entry which is preliminary data.</text>
</comment>
<evidence type="ECO:0000256" key="1">
    <source>
        <dbReference type="ARBA" id="ARBA00004141"/>
    </source>
</evidence>
<organism evidence="7 8">
    <name type="scientific">Triparma columacea</name>
    <dbReference type="NCBI Taxonomy" id="722753"/>
    <lineage>
        <taxon>Eukaryota</taxon>
        <taxon>Sar</taxon>
        <taxon>Stramenopiles</taxon>
        <taxon>Ochrophyta</taxon>
        <taxon>Bolidophyceae</taxon>
        <taxon>Parmales</taxon>
        <taxon>Triparmaceae</taxon>
        <taxon>Triparma</taxon>
    </lineage>
</organism>
<dbReference type="InterPro" id="IPR040327">
    <property type="entry name" value="At5g14285-like"/>
</dbReference>
<dbReference type="AlphaFoldDB" id="A0A9W7L531"/>
<dbReference type="PANTHER" id="PTHR31766">
    <property type="entry name" value="GLABROUS1 ENHANCER-BINDING PROTEIN-LIKE 2"/>
    <property type="match status" value="1"/>
</dbReference>
<dbReference type="Pfam" id="PF03798">
    <property type="entry name" value="TRAM_LAG1_CLN8"/>
    <property type="match status" value="1"/>
</dbReference>
<proteinExistence type="predicted"/>
<comment type="subcellular location">
    <subcellularLocation>
        <location evidence="1">Membrane</location>
        <topology evidence="1">Multi-pass membrane protein</topology>
    </subcellularLocation>
</comment>
<evidence type="ECO:0000256" key="5">
    <source>
        <dbReference type="SAM" id="Phobius"/>
    </source>
</evidence>
<dbReference type="OrthoDB" id="204175at2759"/>
<feature type="transmembrane region" description="Helical" evidence="5">
    <location>
        <begin position="211"/>
        <end position="231"/>
    </location>
</feature>
<evidence type="ECO:0000313" key="8">
    <source>
        <dbReference type="Proteomes" id="UP001165065"/>
    </source>
</evidence>
<feature type="transmembrane region" description="Helical" evidence="5">
    <location>
        <begin position="29"/>
        <end position="50"/>
    </location>
</feature>
<dbReference type="PANTHER" id="PTHR31766:SF2">
    <property type="entry name" value="GLABROUS1 ENHANCER-BINDING PROTEIN-LIKE 2"/>
    <property type="match status" value="1"/>
</dbReference>
<evidence type="ECO:0000256" key="3">
    <source>
        <dbReference type="ARBA" id="ARBA00022989"/>
    </source>
</evidence>
<feature type="transmembrane region" description="Helical" evidence="5">
    <location>
        <begin position="170"/>
        <end position="191"/>
    </location>
</feature>
<evidence type="ECO:0000256" key="4">
    <source>
        <dbReference type="ARBA" id="ARBA00023136"/>
    </source>
</evidence>
<dbReference type="GO" id="GO:0016020">
    <property type="term" value="C:membrane"/>
    <property type="evidence" value="ECO:0007669"/>
    <property type="project" value="UniProtKB-SubCell"/>
</dbReference>
<sequence length="257" mass="29030">MLGVRNLVAHPIIVLKLLKFPDTYGSSSAASSFVAIMFSVPVCFATYRLLYMQGSFDNIGTRMSAFSDEWNELTSTTLVYTCAYMIQDTLMMIRDEIRYESDDPYLHSYLLHHAGCLIYLSMVHYYSAGAYGVMVLIFMGEVTNPVQNLINICHQGIKGGKSWPRAVLRVVNPIFGLFFAVVRLVVAPLYAGVFTHELIVKKYRGEGASDVPIWVGMLWCTLIWLTIRGSLPFAIEKLRDGGFFFWEKGEKKVEKSS</sequence>
<evidence type="ECO:0000313" key="7">
    <source>
        <dbReference type="EMBL" id="GMI30761.1"/>
    </source>
</evidence>
<protein>
    <recommendedName>
        <fullName evidence="6">TLC domain-containing protein</fullName>
    </recommendedName>
</protein>
<accession>A0A9W7L531</accession>
<gene>
    <name evidence="7" type="ORF">TrCOL_g3221</name>
</gene>
<evidence type="ECO:0000259" key="6">
    <source>
        <dbReference type="Pfam" id="PF03798"/>
    </source>
</evidence>
<reference evidence="8" key="1">
    <citation type="journal article" date="2023" name="Commun. Biol.">
        <title>Genome analysis of Parmales, the sister group of diatoms, reveals the evolutionary specialization of diatoms from phago-mixotrophs to photoautotrophs.</title>
        <authorList>
            <person name="Ban H."/>
            <person name="Sato S."/>
            <person name="Yoshikawa S."/>
            <person name="Yamada K."/>
            <person name="Nakamura Y."/>
            <person name="Ichinomiya M."/>
            <person name="Sato N."/>
            <person name="Blanc-Mathieu R."/>
            <person name="Endo H."/>
            <person name="Kuwata A."/>
            <person name="Ogata H."/>
        </authorList>
    </citation>
    <scope>NUCLEOTIDE SEQUENCE [LARGE SCALE GENOMIC DNA]</scope>
</reference>
<evidence type="ECO:0000256" key="2">
    <source>
        <dbReference type="ARBA" id="ARBA00022692"/>
    </source>
</evidence>
<keyword evidence="8" id="KW-1185">Reference proteome</keyword>